<dbReference type="Proteomes" id="UP000805649">
    <property type="component" value="Unassembled WGS sequence"/>
</dbReference>
<accession>A0ACC3Z0A0</accession>
<evidence type="ECO:0000313" key="2">
    <source>
        <dbReference type="Proteomes" id="UP000805649"/>
    </source>
</evidence>
<keyword evidence="2" id="KW-1185">Reference proteome</keyword>
<sequence length="627" mass="72475">MQCSDIYDVFTDRCRKYQEYPRLQLGKQKPQDAYYGEQQWKNLQIKENILFDSSRSRIDFWETGRLNRFPEREISVQEFDKLWQHLQRSEKDPHVRHLFLESDGSRAPINCSMDMFKLICTYHQVSPSFLESAYTFGDYDDQIDLCLAHFKAKDTLKFPSQEISELRRLGRSGREIRFSYLLRSVEYSEDSMNGVWGWQIRQATNYHSFDVETGRAFWITVKGNDLFQDRIKRVSPFIDIPPKTAVEEGDVSPYLKASLATHIVYLSWCDENWRQYINDVEEDVRKIVTPAGGVLVDDHIEASSNNLGAYPKSLRESRSTTLFSKSQSRSSTMLTDSAKGKKPILSRVLSATNSTVNSWLGRENSQISDPEKGVARPDCAPNQSAESIPLDPRGMLNKFRFKDMQTLHKHSETIQRAMLVLDLNIGVLRDIHDYYGNVAETEFKDKAACKEAIECFQKDVVEIRRMLETRLKQLKCLISTLAQNISLYERVLQQRTNHISTMFAEIAHQNNEKMQDISDKTARQTTSMHVITVATLFFLPATFVATFFQSGILLWNEEEAPEDMTDPFRLQRDGFLLFVEICVPLTIITVGAWLAMCIRLKRKREDIFRADFPHGPSNDGNIATCKE</sequence>
<protein>
    <submittedName>
        <fullName evidence="1">Uncharacterized protein</fullName>
    </submittedName>
</protein>
<reference evidence="1 2" key="1">
    <citation type="journal article" date="2020" name="Phytopathology">
        <title>Genome Sequence Resources of Colletotrichum truncatum, C. plurivorum, C. musicola, and C. sojae: Four Species Pathogenic to Soybean (Glycine max).</title>
        <authorList>
            <person name="Rogerio F."/>
            <person name="Boufleur T.R."/>
            <person name="Ciampi-Guillardi M."/>
            <person name="Sukno S.A."/>
            <person name="Thon M.R."/>
            <person name="Massola Junior N.S."/>
            <person name="Baroncelli R."/>
        </authorList>
    </citation>
    <scope>NUCLEOTIDE SEQUENCE [LARGE SCALE GENOMIC DNA]</scope>
    <source>
        <strain evidence="1 2">CMES1059</strain>
    </source>
</reference>
<organism evidence="1 2">
    <name type="scientific">Colletotrichum truncatum</name>
    <name type="common">Anthracnose fungus</name>
    <name type="synonym">Colletotrichum capsici</name>
    <dbReference type="NCBI Taxonomy" id="5467"/>
    <lineage>
        <taxon>Eukaryota</taxon>
        <taxon>Fungi</taxon>
        <taxon>Dikarya</taxon>
        <taxon>Ascomycota</taxon>
        <taxon>Pezizomycotina</taxon>
        <taxon>Sordariomycetes</taxon>
        <taxon>Hypocreomycetidae</taxon>
        <taxon>Glomerellales</taxon>
        <taxon>Glomerellaceae</taxon>
        <taxon>Colletotrichum</taxon>
        <taxon>Colletotrichum truncatum species complex</taxon>
    </lineage>
</organism>
<comment type="caution">
    <text evidence="1">The sequence shown here is derived from an EMBL/GenBank/DDBJ whole genome shotgun (WGS) entry which is preliminary data.</text>
</comment>
<dbReference type="EMBL" id="VUJX02000004">
    <property type="protein sequence ID" value="KAL0937522.1"/>
    <property type="molecule type" value="Genomic_DNA"/>
</dbReference>
<gene>
    <name evidence="1" type="ORF">CTRU02_207253</name>
</gene>
<proteinExistence type="predicted"/>
<name>A0ACC3Z0A0_COLTU</name>
<evidence type="ECO:0000313" key="1">
    <source>
        <dbReference type="EMBL" id="KAL0937522.1"/>
    </source>
</evidence>